<dbReference type="EMBL" id="CM029052">
    <property type="protein sequence ID" value="KAG2558995.1"/>
    <property type="molecule type" value="Genomic_DNA"/>
</dbReference>
<reference evidence="2" key="1">
    <citation type="submission" date="2020-05" db="EMBL/GenBank/DDBJ databases">
        <title>WGS assembly of Panicum virgatum.</title>
        <authorList>
            <person name="Lovell J.T."/>
            <person name="Jenkins J."/>
            <person name="Shu S."/>
            <person name="Juenger T.E."/>
            <person name="Schmutz J."/>
        </authorList>
    </citation>
    <scope>NUCLEOTIDE SEQUENCE</scope>
    <source>
        <strain evidence="2">AP13</strain>
    </source>
</reference>
<organism evidence="2 3">
    <name type="scientific">Panicum virgatum</name>
    <name type="common">Blackwell switchgrass</name>
    <dbReference type="NCBI Taxonomy" id="38727"/>
    <lineage>
        <taxon>Eukaryota</taxon>
        <taxon>Viridiplantae</taxon>
        <taxon>Streptophyta</taxon>
        <taxon>Embryophyta</taxon>
        <taxon>Tracheophyta</taxon>
        <taxon>Spermatophyta</taxon>
        <taxon>Magnoliopsida</taxon>
        <taxon>Liliopsida</taxon>
        <taxon>Poales</taxon>
        <taxon>Poaceae</taxon>
        <taxon>PACMAD clade</taxon>
        <taxon>Panicoideae</taxon>
        <taxon>Panicodae</taxon>
        <taxon>Paniceae</taxon>
        <taxon>Panicinae</taxon>
        <taxon>Panicum</taxon>
        <taxon>Panicum sect. Hiantes</taxon>
    </lineage>
</organism>
<dbReference type="Proteomes" id="UP000823388">
    <property type="component" value="Chromosome 8N"/>
</dbReference>
<sequence length="137" mass="14821">MPVLGRAGQPRSHRGHRPSPPPPPLTVALLPSGIRQGRGSQHRQRRPGCLVERRLLPSGVRRGRGSQHRRCRPGCLVERRLLPSGSGESRGWAGSGGRGCRAGVAPPPCLPVQEGWTRCYAEEGRTARANQLSHILA</sequence>
<dbReference type="AlphaFoldDB" id="A0A8T0PDC0"/>
<protein>
    <submittedName>
        <fullName evidence="2">Uncharacterized protein</fullName>
    </submittedName>
</protein>
<gene>
    <name evidence="2" type="ORF">PVAP13_8NG326668</name>
</gene>
<proteinExistence type="predicted"/>
<comment type="caution">
    <text evidence="2">The sequence shown here is derived from an EMBL/GenBank/DDBJ whole genome shotgun (WGS) entry which is preliminary data.</text>
</comment>
<feature type="region of interest" description="Disordered" evidence="1">
    <location>
        <begin position="1"/>
        <end position="46"/>
    </location>
</feature>
<name>A0A8T0PDC0_PANVG</name>
<evidence type="ECO:0000313" key="3">
    <source>
        <dbReference type="Proteomes" id="UP000823388"/>
    </source>
</evidence>
<evidence type="ECO:0000313" key="2">
    <source>
        <dbReference type="EMBL" id="KAG2558995.1"/>
    </source>
</evidence>
<keyword evidence="3" id="KW-1185">Reference proteome</keyword>
<evidence type="ECO:0000256" key="1">
    <source>
        <dbReference type="SAM" id="MobiDB-lite"/>
    </source>
</evidence>
<accession>A0A8T0PDC0</accession>